<proteinExistence type="predicted"/>
<evidence type="ECO:0000313" key="1">
    <source>
        <dbReference type="EMBL" id="GFN84478.1"/>
    </source>
</evidence>
<dbReference type="AlphaFoldDB" id="A0AAV3YN89"/>
<reference evidence="1 2" key="1">
    <citation type="journal article" date="2021" name="Elife">
        <title>Chloroplast acquisition without the gene transfer in kleptoplastic sea slugs, Plakobranchus ocellatus.</title>
        <authorList>
            <person name="Maeda T."/>
            <person name="Takahashi S."/>
            <person name="Yoshida T."/>
            <person name="Shimamura S."/>
            <person name="Takaki Y."/>
            <person name="Nagai Y."/>
            <person name="Toyoda A."/>
            <person name="Suzuki Y."/>
            <person name="Arimoto A."/>
            <person name="Ishii H."/>
            <person name="Satoh N."/>
            <person name="Nishiyama T."/>
            <person name="Hasebe M."/>
            <person name="Maruyama T."/>
            <person name="Minagawa J."/>
            <person name="Obokata J."/>
            <person name="Shigenobu S."/>
        </authorList>
    </citation>
    <scope>NUCLEOTIDE SEQUENCE [LARGE SCALE GENOMIC DNA]</scope>
</reference>
<dbReference type="EMBL" id="BLXT01001319">
    <property type="protein sequence ID" value="GFN84478.1"/>
    <property type="molecule type" value="Genomic_DNA"/>
</dbReference>
<gene>
    <name evidence="1" type="ORF">PoB_001098400</name>
</gene>
<keyword evidence="2" id="KW-1185">Reference proteome</keyword>
<evidence type="ECO:0000313" key="2">
    <source>
        <dbReference type="Proteomes" id="UP000735302"/>
    </source>
</evidence>
<organism evidence="1 2">
    <name type="scientific">Plakobranchus ocellatus</name>
    <dbReference type="NCBI Taxonomy" id="259542"/>
    <lineage>
        <taxon>Eukaryota</taxon>
        <taxon>Metazoa</taxon>
        <taxon>Spiralia</taxon>
        <taxon>Lophotrochozoa</taxon>
        <taxon>Mollusca</taxon>
        <taxon>Gastropoda</taxon>
        <taxon>Heterobranchia</taxon>
        <taxon>Euthyneura</taxon>
        <taxon>Panpulmonata</taxon>
        <taxon>Sacoglossa</taxon>
        <taxon>Placobranchoidea</taxon>
        <taxon>Plakobranchidae</taxon>
        <taxon>Plakobranchus</taxon>
    </lineage>
</organism>
<accession>A0AAV3YN89</accession>
<name>A0AAV3YN89_9GAST</name>
<sequence>MVNWQNYGKKCSSLERQVKQLSEINENSSNSENEIITTGSVAGNIYNAELRDCMYFMLSHQVPVSACAPIFVHVIKTITGKSPNLIPCATTVAQMAEDVGVISSLHVASEMLKENSKICLAWDTTSVDWSHINEIHITNSDKPHLTVDERKMCGGTAADYTEHINSAIANLAYVYSKVYKADEIEILSTIKNKIFHALSQTEPQ</sequence>
<comment type="caution">
    <text evidence="1">The sequence shown here is derived from an EMBL/GenBank/DDBJ whole genome shotgun (WGS) entry which is preliminary data.</text>
</comment>
<dbReference type="Proteomes" id="UP000735302">
    <property type="component" value="Unassembled WGS sequence"/>
</dbReference>
<protein>
    <submittedName>
        <fullName evidence="1">Uncharacterized protein</fullName>
    </submittedName>
</protein>